<keyword evidence="2" id="KW-1185">Reference proteome</keyword>
<dbReference type="EMBL" id="JBHSWD010000001">
    <property type="protein sequence ID" value="MFC6591648.1"/>
    <property type="molecule type" value="Genomic_DNA"/>
</dbReference>
<name>A0ABW1YCE8_9DEIO</name>
<evidence type="ECO:0000313" key="2">
    <source>
        <dbReference type="Proteomes" id="UP001596297"/>
    </source>
</evidence>
<accession>A0ABW1YCE8</accession>
<reference evidence="2" key="1">
    <citation type="journal article" date="2019" name="Int. J. Syst. Evol. Microbiol.">
        <title>The Global Catalogue of Microorganisms (GCM) 10K type strain sequencing project: providing services to taxonomists for standard genome sequencing and annotation.</title>
        <authorList>
            <consortium name="The Broad Institute Genomics Platform"/>
            <consortium name="The Broad Institute Genome Sequencing Center for Infectious Disease"/>
            <person name="Wu L."/>
            <person name="Ma J."/>
        </authorList>
    </citation>
    <scope>NUCLEOTIDE SEQUENCE [LARGE SCALE GENOMIC DNA]</scope>
    <source>
        <strain evidence="2">CGMCC 1.15772</strain>
    </source>
</reference>
<gene>
    <name evidence="1" type="ORF">ACFP81_06245</name>
</gene>
<proteinExistence type="predicted"/>
<sequence length="55" mass="5872">MTKEETTTSGYVDTDQTEVISEGMQGATGEADANGLGKDFGEEQLEELSENLSDL</sequence>
<protein>
    <submittedName>
        <fullName evidence="1">Uncharacterized protein</fullName>
    </submittedName>
</protein>
<dbReference type="RefSeq" id="WP_380082651.1">
    <property type="nucleotide sequence ID" value="NZ_JBHSWD010000001.1"/>
</dbReference>
<organism evidence="1 2">
    <name type="scientific">Deinococcus lacus</name>
    <dbReference type="NCBI Taxonomy" id="392561"/>
    <lineage>
        <taxon>Bacteria</taxon>
        <taxon>Thermotogati</taxon>
        <taxon>Deinococcota</taxon>
        <taxon>Deinococci</taxon>
        <taxon>Deinococcales</taxon>
        <taxon>Deinococcaceae</taxon>
        <taxon>Deinococcus</taxon>
    </lineage>
</organism>
<dbReference type="Proteomes" id="UP001596297">
    <property type="component" value="Unassembled WGS sequence"/>
</dbReference>
<comment type="caution">
    <text evidence="1">The sequence shown here is derived from an EMBL/GenBank/DDBJ whole genome shotgun (WGS) entry which is preliminary data.</text>
</comment>
<evidence type="ECO:0000313" key="1">
    <source>
        <dbReference type="EMBL" id="MFC6591648.1"/>
    </source>
</evidence>